<keyword evidence="5" id="KW-1185">Reference proteome</keyword>
<dbReference type="eggNOG" id="COG0402">
    <property type="taxonomic scope" value="Bacteria"/>
</dbReference>
<dbReference type="SUPFAM" id="SSF51338">
    <property type="entry name" value="Composite domain of metallo-dependent hydrolases"/>
    <property type="match status" value="1"/>
</dbReference>
<evidence type="ECO:0000256" key="2">
    <source>
        <dbReference type="SAM" id="MobiDB-lite"/>
    </source>
</evidence>
<evidence type="ECO:0000256" key="1">
    <source>
        <dbReference type="ARBA" id="ARBA00022801"/>
    </source>
</evidence>
<dbReference type="Gene3D" id="3.20.20.140">
    <property type="entry name" value="Metal-dependent hydrolases"/>
    <property type="match status" value="1"/>
</dbReference>
<dbReference type="AlphaFoldDB" id="C5C422"/>
<gene>
    <name evidence="4" type="ordered locus">Bcav_1679</name>
</gene>
<dbReference type="GO" id="GO:0016810">
    <property type="term" value="F:hydrolase activity, acting on carbon-nitrogen (but not peptide) bonds"/>
    <property type="evidence" value="ECO:0007669"/>
    <property type="project" value="InterPro"/>
</dbReference>
<evidence type="ECO:0000313" key="5">
    <source>
        <dbReference type="Proteomes" id="UP000007962"/>
    </source>
</evidence>
<protein>
    <submittedName>
        <fullName evidence="4">Amidohydrolase</fullName>
    </submittedName>
</protein>
<organism evidence="4 5">
    <name type="scientific">Beutenbergia cavernae (strain ATCC BAA-8 / DSM 12333 / CCUG 43141 / JCM 11478 / NBRC 16432 / NCIMB 13614 / HKI 0122)</name>
    <dbReference type="NCBI Taxonomy" id="471853"/>
    <lineage>
        <taxon>Bacteria</taxon>
        <taxon>Bacillati</taxon>
        <taxon>Actinomycetota</taxon>
        <taxon>Actinomycetes</taxon>
        <taxon>Micrococcales</taxon>
        <taxon>Beutenbergiaceae</taxon>
        <taxon>Beutenbergia</taxon>
    </lineage>
</organism>
<dbReference type="KEGG" id="bcv:Bcav_1679"/>
<dbReference type="RefSeq" id="WP_015882175.1">
    <property type="nucleotide sequence ID" value="NC_012669.1"/>
</dbReference>
<accession>C5C422</accession>
<dbReference type="PANTHER" id="PTHR43794:SF11">
    <property type="entry name" value="AMIDOHYDROLASE-RELATED DOMAIN-CONTAINING PROTEIN"/>
    <property type="match status" value="1"/>
</dbReference>
<dbReference type="InterPro" id="IPR011059">
    <property type="entry name" value="Metal-dep_hydrolase_composite"/>
</dbReference>
<reference evidence="4 5" key="1">
    <citation type="journal article" date="2009" name="Stand. Genomic Sci.">
        <title>Complete genome sequence of Beutenbergia cavernae type strain (HKI 0122).</title>
        <authorList>
            <person name="Land M."/>
            <person name="Pukall R."/>
            <person name="Abt B."/>
            <person name="Goker M."/>
            <person name="Rohde M."/>
            <person name="Glavina Del Rio T."/>
            <person name="Tice H."/>
            <person name="Copeland A."/>
            <person name="Cheng J.F."/>
            <person name="Lucas S."/>
            <person name="Chen F."/>
            <person name="Nolan M."/>
            <person name="Bruce D."/>
            <person name="Goodwin L."/>
            <person name="Pitluck S."/>
            <person name="Ivanova N."/>
            <person name="Mavromatis K."/>
            <person name="Ovchinnikova G."/>
            <person name="Pati A."/>
            <person name="Chen A."/>
            <person name="Palaniappan K."/>
            <person name="Hauser L."/>
            <person name="Chang Y.J."/>
            <person name="Jefferies C.C."/>
            <person name="Saunders E."/>
            <person name="Brettin T."/>
            <person name="Detter J.C."/>
            <person name="Han C."/>
            <person name="Chain P."/>
            <person name="Bristow J."/>
            <person name="Eisen J.A."/>
            <person name="Markowitz V."/>
            <person name="Hugenholtz P."/>
            <person name="Kyrpides N.C."/>
            <person name="Klenk H.P."/>
            <person name="Lapidus A."/>
        </authorList>
    </citation>
    <scope>NUCLEOTIDE SEQUENCE [LARGE SCALE GENOMIC DNA]</scope>
    <source>
        <strain evidence="5">ATCC BAA-8 / DSM 12333 / NBRC 16432</strain>
    </source>
</reference>
<dbReference type="OrthoDB" id="3204583at2"/>
<dbReference type="InterPro" id="IPR050287">
    <property type="entry name" value="MTA/SAH_deaminase"/>
</dbReference>
<dbReference type="Proteomes" id="UP000007962">
    <property type="component" value="Chromosome"/>
</dbReference>
<name>C5C422_BEUC1</name>
<dbReference type="EMBL" id="CP001618">
    <property type="protein sequence ID" value="ACQ79935.1"/>
    <property type="molecule type" value="Genomic_DNA"/>
</dbReference>
<keyword evidence="1 4" id="KW-0378">Hydrolase</keyword>
<feature type="region of interest" description="Disordered" evidence="2">
    <location>
        <begin position="381"/>
        <end position="401"/>
    </location>
</feature>
<dbReference type="SUPFAM" id="SSF51556">
    <property type="entry name" value="Metallo-dependent hydrolases"/>
    <property type="match status" value="1"/>
</dbReference>
<dbReference type="HOGENOM" id="CLU_012358_3_1_11"/>
<dbReference type="InterPro" id="IPR032466">
    <property type="entry name" value="Metal_Hydrolase"/>
</dbReference>
<dbReference type="Pfam" id="PF01979">
    <property type="entry name" value="Amidohydro_1"/>
    <property type="match status" value="1"/>
</dbReference>
<dbReference type="STRING" id="471853.Bcav_1679"/>
<dbReference type="InterPro" id="IPR006680">
    <property type="entry name" value="Amidohydro-rel"/>
</dbReference>
<proteinExistence type="predicted"/>
<feature type="domain" description="Amidohydrolase-related" evidence="3">
    <location>
        <begin position="13"/>
        <end position="307"/>
    </location>
</feature>
<evidence type="ECO:0000259" key="3">
    <source>
        <dbReference type="Pfam" id="PF01979"/>
    </source>
</evidence>
<evidence type="ECO:0000313" key="4">
    <source>
        <dbReference type="EMBL" id="ACQ79935.1"/>
    </source>
</evidence>
<sequence>MVTYDAATTSVTVPGLVNMHDHLRAFVPGSVASEGAPLGEAISAGNARQAVAGPAEYRALTALGAARQVVAGTTSVVDHVYPLHRPGLLEAVVAGHAAVGVRGYVALGIMTRGADGLTTSVADVVSLAERTADELLPREQLFLAPVSLRQNAPEDYAQAVRAADRLGLRLYTHISENRAEVDACLAEHGVRPIGLLDRAGFLRPGTVLVHGVELTDAEIDLLAERGVALVYCPTNHLRFAKGVARVVDLLDAGVPVTLGVDGMESLVHEMRQAVYAQGQAAGDPGALSSSAAFAMATATASGVLGLPGDGSGGDLVRLDVGAPAWQPLVDPLWSLVHRASPAHVTDVHVAGRPILRDGVLLSADVAELAAEAASAIRTLAERTGSRPSSGVDTLPRVAPPQ</sequence>
<dbReference type="PANTHER" id="PTHR43794">
    <property type="entry name" value="AMINOHYDROLASE SSNA-RELATED"/>
    <property type="match status" value="1"/>
</dbReference>
<dbReference type="Gene3D" id="2.30.40.10">
    <property type="entry name" value="Urease, subunit C, domain 1"/>
    <property type="match status" value="1"/>
</dbReference>